<dbReference type="HOGENOM" id="CLU_1648366_0_0_2"/>
<dbReference type="AlphaFoldDB" id="H2C9E4"/>
<dbReference type="SUPFAM" id="SSF56784">
    <property type="entry name" value="HAD-like"/>
    <property type="match status" value="1"/>
</dbReference>
<protein>
    <submittedName>
        <fullName evidence="1">Magnesium-dependent phosphatase-1</fullName>
    </submittedName>
</protein>
<dbReference type="NCBIfam" id="TIGR01681">
    <property type="entry name" value="HAD-SF-IIIC"/>
    <property type="match status" value="1"/>
</dbReference>
<dbReference type="eggNOG" id="arCOG04046">
    <property type="taxonomic scope" value="Archaea"/>
</dbReference>
<dbReference type="Gene3D" id="3.40.50.1000">
    <property type="entry name" value="HAD superfamily/HAD-like"/>
    <property type="match status" value="1"/>
</dbReference>
<reference evidence="1 2" key="1">
    <citation type="submission" date="2012-01" db="EMBL/GenBank/DDBJ databases">
        <title>Improved High-Quality Draft sequence of Metallosphaera yellowstonensis MK1.</title>
        <authorList>
            <consortium name="US DOE Joint Genome Institute"/>
            <person name="Lucas S."/>
            <person name="Han J."/>
            <person name="Cheng J.-F."/>
            <person name="Goodwin L."/>
            <person name="Pitluck S."/>
            <person name="Peters L."/>
            <person name="Teshima H."/>
            <person name="Detter J.C."/>
            <person name="Han C."/>
            <person name="Tapia R."/>
            <person name="Land M."/>
            <person name="Hauser L."/>
            <person name="Kyrpides N."/>
            <person name="Kozubal M."/>
            <person name="Macur R.E."/>
            <person name="Jay Z."/>
            <person name="Inskeep W."/>
            <person name="Woyke T."/>
        </authorList>
    </citation>
    <scope>NUCLEOTIDE SEQUENCE [LARGE SCALE GENOMIC DNA]</scope>
    <source>
        <strain evidence="1 2">MK1</strain>
    </source>
</reference>
<gene>
    <name evidence="1" type="ORF">MetMK1DRAFT_00032150</name>
</gene>
<proteinExistence type="predicted"/>
<dbReference type="STRING" id="671065.MetMK1DRAFT_00032150"/>
<evidence type="ECO:0000313" key="1">
    <source>
        <dbReference type="EMBL" id="EHP68770.1"/>
    </source>
</evidence>
<dbReference type="InterPro" id="IPR010036">
    <property type="entry name" value="MDP_1_eu_arc"/>
</dbReference>
<dbReference type="OrthoDB" id="27736at2157"/>
<dbReference type="EMBL" id="JH597770">
    <property type="protein sequence ID" value="EHP68770.1"/>
    <property type="molecule type" value="Genomic_DNA"/>
</dbReference>
<dbReference type="InterPro" id="IPR023214">
    <property type="entry name" value="HAD_sf"/>
</dbReference>
<accession>H2C9E4</accession>
<dbReference type="Proteomes" id="UP000003980">
    <property type="component" value="Unassembled WGS sequence"/>
</dbReference>
<dbReference type="GO" id="GO:0016791">
    <property type="term" value="F:phosphatase activity"/>
    <property type="evidence" value="ECO:0007669"/>
    <property type="project" value="InterPro"/>
</dbReference>
<evidence type="ECO:0000313" key="2">
    <source>
        <dbReference type="Proteomes" id="UP000003980"/>
    </source>
</evidence>
<dbReference type="Pfam" id="PF12689">
    <property type="entry name" value="Acid_PPase"/>
    <property type="match status" value="1"/>
</dbReference>
<name>H2C9E4_9CREN</name>
<dbReference type="NCBIfam" id="TIGR01685">
    <property type="entry name" value="MDP-1"/>
    <property type="match status" value="1"/>
</dbReference>
<organism evidence="1 2">
    <name type="scientific">Metallosphaera yellowstonensis MK1</name>
    <dbReference type="NCBI Taxonomy" id="671065"/>
    <lineage>
        <taxon>Archaea</taxon>
        <taxon>Thermoproteota</taxon>
        <taxon>Thermoprotei</taxon>
        <taxon>Sulfolobales</taxon>
        <taxon>Sulfolobaceae</taxon>
        <taxon>Metallosphaera</taxon>
    </lineage>
</organism>
<dbReference type="InterPro" id="IPR036412">
    <property type="entry name" value="HAD-like_sf"/>
</dbReference>
<dbReference type="RefSeq" id="WP_009075540.1">
    <property type="nucleotide sequence ID" value="NZ_JH597770.1"/>
</dbReference>
<keyword evidence="2" id="KW-1185">Reference proteome</keyword>
<sequence length="163" mass="19480">MIKAVVFDADKTLWDHYNISEFEEPFTVIEGNSLVDAKGRKLKVFQNVRRTLKELRERGIIIGMATWNFSHKTSLVLKALELEQFFDVVVSRDFPYKFLMLGDFILEMRRRGKTIRPEEILFVDDRRVHFGNVWLYLGKVKCLEMWREVNDHLEILKRIDTDR</sequence>
<dbReference type="InterPro" id="IPR010033">
    <property type="entry name" value="HAD_SF_ppase_IIIC"/>
</dbReference>